<keyword evidence="3" id="KW-1185">Reference proteome</keyword>
<gene>
    <name evidence="2" type="ORF">Tco_1058243</name>
</gene>
<evidence type="ECO:0008006" key="4">
    <source>
        <dbReference type="Google" id="ProtNLM"/>
    </source>
</evidence>
<evidence type="ECO:0000313" key="2">
    <source>
        <dbReference type="EMBL" id="GJT83901.1"/>
    </source>
</evidence>
<feature type="compositionally biased region" description="Acidic residues" evidence="1">
    <location>
        <begin position="31"/>
        <end position="46"/>
    </location>
</feature>
<accession>A0ABQ5H7M8</accession>
<evidence type="ECO:0000256" key="1">
    <source>
        <dbReference type="SAM" id="MobiDB-lite"/>
    </source>
</evidence>
<evidence type="ECO:0000313" key="3">
    <source>
        <dbReference type="Proteomes" id="UP001151760"/>
    </source>
</evidence>
<comment type="caution">
    <text evidence="2">The sequence shown here is derived from an EMBL/GenBank/DDBJ whole genome shotgun (WGS) entry which is preliminary data.</text>
</comment>
<name>A0ABQ5H7M8_9ASTR</name>
<proteinExistence type="predicted"/>
<dbReference type="EMBL" id="BQNB010019304">
    <property type="protein sequence ID" value="GJT83901.1"/>
    <property type="molecule type" value="Genomic_DNA"/>
</dbReference>
<dbReference type="Proteomes" id="UP001151760">
    <property type="component" value="Unassembled WGS sequence"/>
</dbReference>
<protein>
    <recommendedName>
        <fullName evidence="4">Reverse transcriptase domain-containing protein</fullName>
    </recommendedName>
</protein>
<sequence>MMKQTTYKRRAPIVTSVVQVKEKSSERVPDVESEEDPEEDPQEDSEKEMTNNVNNSNANGGNGNGRNGNGGNNNGCTYKEFLACMPRDFDGKGGVILLTRWIEKMESVMDISGCVSNQKVKYTSSSLINKALTWRNTQIQARDHEAAMGMMWEEFKALLVEEFHELSKLVPQLVTPESKRIERYIHGLAPQICGMIRATQPTIIQSVILKARALTDEAVRYGTLSKSCEKRKEFVESSKQGGSWKDNKRAKVGKVFVAAVPTRNEYDGSYLKYAK</sequence>
<reference evidence="2" key="2">
    <citation type="submission" date="2022-01" db="EMBL/GenBank/DDBJ databases">
        <authorList>
            <person name="Yamashiro T."/>
            <person name="Shiraishi A."/>
            <person name="Satake H."/>
            <person name="Nakayama K."/>
        </authorList>
    </citation>
    <scope>NUCLEOTIDE SEQUENCE</scope>
</reference>
<feature type="compositionally biased region" description="Basic residues" evidence="1">
    <location>
        <begin position="1"/>
        <end position="11"/>
    </location>
</feature>
<organism evidence="2 3">
    <name type="scientific">Tanacetum coccineum</name>
    <dbReference type="NCBI Taxonomy" id="301880"/>
    <lineage>
        <taxon>Eukaryota</taxon>
        <taxon>Viridiplantae</taxon>
        <taxon>Streptophyta</taxon>
        <taxon>Embryophyta</taxon>
        <taxon>Tracheophyta</taxon>
        <taxon>Spermatophyta</taxon>
        <taxon>Magnoliopsida</taxon>
        <taxon>eudicotyledons</taxon>
        <taxon>Gunneridae</taxon>
        <taxon>Pentapetalae</taxon>
        <taxon>asterids</taxon>
        <taxon>campanulids</taxon>
        <taxon>Asterales</taxon>
        <taxon>Asteraceae</taxon>
        <taxon>Asteroideae</taxon>
        <taxon>Anthemideae</taxon>
        <taxon>Anthemidinae</taxon>
        <taxon>Tanacetum</taxon>
    </lineage>
</organism>
<feature type="region of interest" description="Disordered" evidence="1">
    <location>
        <begin position="1"/>
        <end position="68"/>
    </location>
</feature>
<reference evidence="2" key="1">
    <citation type="journal article" date="2022" name="Int. J. Mol. Sci.">
        <title>Draft Genome of Tanacetum Coccineum: Genomic Comparison of Closely Related Tanacetum-Family Plants.</title>
        <authorList>
            <person name="Yamashiro T."/>
            <person name="Shiraishi A."/>
            <person name="Nakayama K."/>
            <person name="Satake H."/>
        </authorList>
    </citation>
    <scope>NUCLEOTIDE SEQUENCE</scope>
</reference>
<feature type="compositionally biased region" description="Basic and acidic residues" evidence="1">
    <location>
        <begin position="20"/>
        <end position="30"/>
    </location>
</feature>